<dbReference type="SUPFAM" id="SSF56399">
    <property type="entry name" value="ADP-ribosylation"/>
    <property type="match status" value="1"/>
</dbReference>
<organism evidence="2 3">
    <name type="scientific">Glarea lozoyensis (strain ATCC 20868 / MF5171)</name>
    <dbReference type="NCBI Taxonomy" id="1116229"/>
    <lineage>
        <taxon>Eukaryota</taxon>
        <taxon>Fungi</taxon>
        <taxon>Dikarya</taxon>
        <taxon>Ascomycota</taxon>
        <taxon>Pezizomycotina</taxon>
        <taxon>Leotiomycetes</taxon>
        <taxon>Helotiales</taxon>
        <taxon>Helotiaceae</taxon>
        <taxon>Glarea</taxon>
    </lineage>
</organism>
<evidence type="ECO:0000313" key="3">
    <source>
        <dbReference type="Proteomes" id="UP000016922"/>
    </source>
</evidence>
<dbReference type="InterPro" id="IPR054695">
    <property type="entry name" value="Pierisin-like_dom"/>
</dbReference>
<dbReference type="Gene3D" id="3.90.210.10">
    <property type="entry name" value="Heat-Labile Enterotoxin, subunit A"/>
    <property type="match status" value="1"/>
</dbReference>
<dbReference type="HOGENOM" id="CLU_1272408_0_0_1"/>
<proteinExistence type="predicted"/>
<dbReference type="AlphaFoldDB" id="S3DIW1"/>
<sequence>MEARTPFDSAIDDWYRQPENVEGIIKTLEEKSEIKFVFRKNQVVDGSRAGDHQIEASAEHIARWDTRVPENIFKEGFAPRTPRHWTTFGMHNFKSYQQSQSVASVFVATARCFQDDKSKPAMWKPQNWNDGTKYKYAVSGCYGGIDVNATIAQNKASHFKSEHEITFVGGIRKEFIPFAVEYKDGVAIKIWENGQIKQVVGTTFPRPPNVDVYIVSP</sequence>
<name>S3DIW1_GLAL2</name>
<dbReference type="EMBL" id="KE145360">
    <property type="protein sequence ID" value="EPE31971.1"/>
    <property type="molecule type" value="Genomic_DNA"/>
</dbReference>
<dbReference type="STRING" id="1116229.S3DIW1"/>
<reference evidence="2 3" key="1">
    <citation type="journal article" date="2013" name="BMC Genomics">
        <title>Genomics-driven discovery of the pneumocandin biosynthetic gene cluster in the fungus Glarea lozoyensis.</title>
        <authorList>
            <person name="Chen L."/>
            <person name="Yue Q."/>
            <person name="Zhang X."/>
            <person name="Xiang M."/>
            <person name="Wang C."/>
            <person name="Li S."/>
            <person name="Che Y."/>
            <person name="Ortiz-Lopez F.J."/>
            <person name="Bills G.F."/>
            <person name="Liu X."/>
            <person name="An Z."/>
        </authorList>
    </citation>
    <scope>NUCLEOTIDE SEQUENCE [LARGE SCALE GENOMIC DNA]</scope>
    <source>
        <strain evidence="3">ATCC 20868 / MF5171</strain>
    </source>
</reference>
<feature type="domain" description="Pierisin-like" evidence="1">
    <location>
        <begin position="62"/>
        <end position="194"/>
    </location>
</feature>
<dbReference type="RefSeq" id="XP_008081026.1">
    <property type="nucleotide sequence ID" value="XM_008082835.1"/>
</dbReference>
<dbReference type="KEGG" id="glz:GLAREA_12053"/>
<dbReference type="GeneID" id="19471094"/>
<accession>S3DIW1</accession>
<keyword evidence="3" id="KW-1185">Reference proteome</keyword>
<evidence type="ECO:0000313" key="2">
    <source>
        <dbReference type="EMBL" id="EPE31971.1"/>
    </source>
</evidence>
<protein>
    <submittedName>
        <fullName evidence="2">ADP-ribosylation</fullName>
    </submittedName>
</protein>
<dbReference type="Pfam" id="PF22596">
    <property type="entry name" value="Scabin-like"/>
    <property type="match status" value="1"/>
</dbReference>
<evidence type="ECO:0000259" key="1">
    <source>
        <dbReference type="Pfam" id="PF22596"/>
    </source>
</evidence>
<gene>
    <name evidence="2" type="ORF">GLAREA_12053</name>
</gene>
<dbReference type="Proteomes" id="UP000016922">
    <property type="component" value="Unassembled WGS sequence"/>
</dbReference>
<dbReference type="OrthoDB" id="4615173at2759"/>